<dbReference type="Pfam" id="PF19654">
    <property type="entry name" value="DUF6157"/>
    <property type="match status" value="1"/>
</dbReference>
<dbReference type="EMBL" id="FNKD01000003">
    <property type="protein sequence ID" value="SDQ92543.1"/>
    <property type="molecule type" value="Genomic_DNA"/>
</dbReference>
<sequence length="97" mass="11301">MNYYSTFILISDDSPVQASKIPVSNREKRTISEIEYALLHENPGYYTQDELQFEVHMIHKGIPEENRHGEKVLFLEKSRACMRASSLPKRFGWGNLL</sequence>
<protein>
    <submittedName>
        <fullName evidence="1">Uncharacterized protein</fullName>
    </submittedName>
</protein>
<reference evidence="1 2" key="1">
    <citation type="submission" date="2016-10" db="EMBL/GenBank/DDBJ databases">
        <authorList>
            <person name="de Groot N.N."/>
        </authorList>
    </citation>
    <scope>NUCLEOTIDE SEQUENCE [LARGE SCALE GENOMIC DNA]</scope>
    <source>
        <strain evidence="1 2">CGMCC 1.10449</strain>
    </source>
</reference>
<keyword evidence="2" id="KW-1185">Reference proteome</keyword>
<dbReference type="STRING" id="553311.SAMN05216231_3063"/>
<evidence type="ECO:0000313" key="2">
    <source>
        <dbReference type="Proteomes" id="UP000199444"/>
    </source>
</evidence>
<proteinExistence type="predicted"/>
<organism evidence="1 2">
    <name type="scientific">Virgibacillus salinus</name>
    <dbReference type="NCBI Taxonomy" id="553311"/>
    <lineage>
        <taxon>Bacteria</taxon>
        <taxon>Bacillati</taxon>
        <taxon>Bacillota</taxon>
        <taxon>Bacilli</taxon>
        <taxon>Bacillales</taxon>
        <taxon>Bacillaceae</taxon>
        <taxon>Virgibacillus</taxon>
    </lineage>
</organism>
<dbReference type="InterPro" id="IPR046155">
    <property type="entry name" value="DUF6157"/>
</dbReference>
<dbReference type="Proteomes" id="UP000199444">
    <property type="component" value="Unassembled WGS sequence"/>
</dbReference>
<evidence type="ECO:0000313" key="1">
    <source>
        <dbReference type="EMBL" id="SDQ92543.1"/>
    </source>
</evidence>
<gene>
    <name evidence="1" type="ORF">SAMN05216231_3063</name>
</gene>
<dbReference type="AlphaFoldDB" id="A0A1H1EV01"/>
<dbReference type="RefSeq" id="WP_092493816.1">
    <property type="nucleotide sequence ID" value="NZ_FNKD01000003.1"/>
</dbReference>
<accession>A0A1H1EV01</accession>
<name>A0A1H1EV01_9BACI</name>